<accession>A0A644UDT8</accession>
<name>A0A644UDT8_9ZZZZ</name>
<protein>
    <recommendedName>
        <fullName evidence="8">ABC3 transporter permease C-terminal domain-containing protein</fullName>
    </recommendedName>
</protein>
<comment type="similarity">
    <text evidence="6">Belongs to the ABC-4 integral membrane protein family.</text>
</comment>
<evidence type="ECO:0000313" key="9">
    <source>
        <dbReference type="EMBL" id="MPL77155.1"/>
    </source>
</evidence>
<comment type="caution">
    <text evidence="9">The sequence shown here is derived from an EMBL/GenBank/DDBJ whole genome shotgun (WGS) entry which is preliminary data.</text>
</comment>
<dbReference type="Pfam" id="PF02687">
    <property type="entry name" value="FtsX"/>
    <property type="match status" value="1"/>
</dbReference>
<comment type="subcellular location">
    <subcellularLocation>
        <location evidence="1">Cell membrane</location>
        <topology evidence="1">Multi-pass membrane protein</topology>
    </subcellularLocation>
</comment>
<evidence type="ECO:0000256" key="5">
    <source>
        <dbReference type="ARBA" id="ARBA00023136"/>
    </source>
</evidence>
<proteinExistence type="inferred from homology"/>
<keyword evidence="5 7" id="KW-0472">Membrane</keyword>
<keyword evidence="2" id="KW-1003">Cell membrane</keyword>
<evidence type="ECO:0000259" key="8">
    <source>
        <dbReference type="Pfam" id="PF02687"/>
    </source>
</evidence>
<dbReference type="InterPro" id="IPR003838">
    <property type="entry name" value="ABC3_permease_C"/>
</dbReference>
<feature type="transmembrane region" description="Helical" evidence="7">
    <location>
        <begin position="399"/>
        <end position="422"/>
    </location>
</feature>
<evidence type="ECO:0000256" key="1">
    <source>
        <dbReference type="ARBA" id="ARBA00004651"/>
    </source>
</evidence>
<keyword evidence="4 7" id="KW-1133">Transmembrane helix</keyword>
<keyword evidence="3 7" id="KW-0812">Transmembrane</keyword>
<dbReference type="GO" id="GO:0022857">
    <property type="term" value="F:transmembrane transporter activity"/>
    <property type="evidence" value="ECO:0007669"/>
    <property type="project" value="TreeGrafter"/>
</dbReference>
<evidence type="ECO:0000256" key="2">
    <source>
        <dbReference type="ARBA" id="ARBA00022475"/>
    </source>
</evidence>
<dbReference type="EMBL" id="VSSQ01000104">
    <property type="protein sequence ID" value="MPL77155.1"/>
    <property type="molecule type" value="Genomic_DNA"/>
</dbReference>
<evidence type="ECO:0000256" key="7">
    <source>
        <dbReference type="SAM" id="Phobius"/>
    </source>
</evidence>
<organism evidence="9">
    <name type="scientific">bioreactor metagenome</name>
    <dbReference type="NCBI Taxonomy" id="1076179"/>
    <lineage>
        <taxon>unclassified sequences</taxon>
        <taxon>metagenomes</taxon>
        <taxon>ecological metagenomes</taxon>
    </lineage>
</organism>
<evidence type="ECO:0000256" key="4">
    <source>
        <dbReference type="ARBA" id="ARBA00022989"/>
    </source>
</evidence>
<feature type="transmembrane region" description="Helical" evidence="7">
    <location>
        <begin position="21"/>
        <end position="45"/>
    </location>
</feature>
<feature type="transmembrane region" description="Helical" evidence="7">
    <location>
        <begin position="354"/>
        <end position="379"/>
    </location>
</feature>
<sequence>MKFIIPRIALRNLSRQKKRSFLLGGAIAFGIMIVTLINGFAGAFIENVSENFSYLMAGHVFVQGAEKTASGKRLSVIRDDSIIFSALRDSGLDYEFATKTSEVSASLYFEGKTIRQTLTGLDLATNLFLRERVVLRQGSWDTIGPDSIILSEKIASRLNVLPGDRITASFQTITGQNNIADFTLAAISVDSSIIGSTMSYVDLAYINEAIGLKSGEYMALGFMLRDLKAAEPFAARLYTSMAGMGIHLFERSAGEEGTATTPFQAMMRAQRTEDWEGSRYSVYTIDDIVSQAKQIVVALDGASLVILLVLFAIVMIGINNTFRMVMYERIKEIGTMRALGVQRKEIKSLFLNEALFLAIGGAVSGIVLALIAMSLLSLIDFGMNTPAFMIMKNGHLSFFVPPLRAVFNVVIIAILTLLAAYFPAKAAAKMEPAVALRTAK</sequence>
<dbReference type="AlphaFoldDB" id="A0A644UDT8"/>
<gene>
    <name evidence="9" type="ORF">SDC9_23006</name>
</gene>
<feature type="domain" description="ABC3 transporter permease C-terminal" evidence="8">
    <location>
        <begin position="305"/>
        <end position="432"/>
    </location>
</feature>
<dbReference type="InterPro" id="IPR050250">
    <property type="entry name" value="Macrolide_Exporter_MacB"/>
</dbReference>
<reference evidence="9" key="1">
    <citation type="submission" date="2019-08" db="EMBL/GenBank/DDBJ databases">
        <authorList>
            <person name="Kucharzyk K."/>
            <person name="Murdoch R.W."/>
            <person name="Higgins S."/>
            <person name="Loffler F."/>
        </authorList>
    </citation>
    <scope>NUCLEOTIDE SEQUENCE</scope>
</reference>
<feature type="transmembrane region" description="Helical" evidence="7">
    <location>
        <begin position="301"/>
        <end position="322"/>
    </location>
</feature>
<evidence type="ECO:0000256" key="3">
    <source>
        <dbReference type="ARBA" id="ARBA00022692"/>
    </source>
</evidence>
<evidence type="ECO:0000256" key="6">
    <source>
        <dbReference type="ARBA" id="ARBA00038076"/>
    </source>
</evidence>
<dbReference type="PANTHER" id="PTHR30572:SF4">
    <property type="entry name" value="ABC TRANSPORTER PERMEASE YTRF"/>
    <property type="match status" value="1"/>
</dbReference>
<dbReference type="GO" id="GO:0005886">
    <property type="term" value="C:plasma membrane"/>
    <property type="evidence" value="ECO:0007669"/>
    <property type="project" value="UniProtKB-SubCell"/>
</dbReference>
<dbReference type="PANTHER" id="PTHR30572">
    <property type="entry name" value="MEMBRANE COMPONENT OF TRANSPORTER-RELATED"/>
    <property type="match status" value="1"/>
</dbReference>